<feature type="transmembrane region" description="Helical" evidence="4">
    <location>
        <begin position="9"/>
        <end position="28"/>
    </location>
</feature>
<evidence type="ECO:0000256" key="3">
    <source>
        <dbReference type="RuleBase" id="RU361153"/>
    </source>
</evidence>
<evidence type="ECO:0000256" key="4">
    <source>
        <dbReference type="SAM" id="Phobius"/>
    </source>
</evidence>
<evidence type="ECO:0000313" key="7">
    <source>
        <dbReference type="Proteomes" id="UP001368328"/>
    </source>
</evidence>
<evidence type="ECO:0000256" key="1">
    <source>
        <dbReference type="ARBA" id="ARBA00022801"/>
    </source>
</evidence>
<dbReference type="SUPFAM" id="SSF51445">
    <property type="entry name" value="(Trans)glycosidases"/>
    <property type="match status" value="1"/>
</dbReference>
<accession>A0ABZ2MYB8</accession>
<keyword evidence="1 3" id="KW-0378">Hydrolase</keyword>
<keyword evidence="4" id="KW-0812">Transmembrane</keyword>
<dbReference type="InterPro" id="IPR051923">
    <property type="entry name" value="Glycosyl_Hydrolase_39"/>
</dbReference>
<dbReference type="RefSeq" id="WP_338788820.1">
    <property type="nucleotide sequence ID" value="NZ_CP147403.1"/>
</dbReference>
<reference evidence="6 7" key="1">
    <citation type="submission" date="2024-02" db="EMBL/GenBank/DDBJ databases">
        <title>Seven novel Bacillus-like species.</title>
        <authorList>
            <person name="Liu G."/>
        </authorList>
    </citation>
    <scope>NUCLEOTIDE SEQUENCE [LARGE SCALE GENOMIC DNA]</scope>
    <source>
        <strain evidence="6 7">FJAT-53654</strain>
    </source>
</reference>
<keyword evidence="4" id="KW-1133">Transmembrane helix</keyword>
<dbReference type="PANTHER" id="PTHR12631:SF10">
    <property type="entry name" value="BETA-XYLOSIDASE-LIKE PROTEIN-RELATED"/>
    <property type="match status" value="1"/>
</dbReference>
<dbReference type="InterPro" id="IPR001547">
    <property type="entry name" value="Glyco_hydro_5"/>
</dbReference>
<dbReference type="Proteomes" id="UP001368328">
    <property type="component" value="Chromosome"/>
</dbReference>
<dbReference type="EMBL" id="CP147403">
    <property type="protein sequence ID" value="WXB90433.1"/>
    <property type="molecule type" value="Genomic_DNA"/>
</dbReference>
<feature type="domain" description="Glycoside hydrolase family 5" evidence="5">
    <location>
        <begin position="59"/>
        <end position="282"/>
    </location>
</feature>
<keyword evidence="4" id="KW-0472">Membrane</keyword>
<organism evidence="6 7">
    <name type="scientific">Metabacillus rhizosphaerae</name>
    <dbReference type="NCBI Taxonomy" id="3117747"/>
    <lineage>
        <taxon>Bacteria</taxon>
        <taxon>Bacillati</taxon>
        <taxon>Bacillota</taxon>
        <taxon>Bacilli</taxon>
        <taxon>Bacillales</taxon>
        <taxon>Bacillaceae</taxon>
        <taxon>Metabacillus</taxon>
    </lineage>
</organism>
<sequence length="420" mass="48827">MLRKDRRKFLKWLTIITIFSSFLIILWMNQENNNNNSFPDKIPDGFGVNVHFNGDPIDVDLIEDAGFKIVRKDLFWDNVEKERGKYDFTKYDQLTNALIKEGIRPYYILAYSNTLYEANRSIVTKEGQEAFARYAEEATSRYKNKGIIWEIWNEPNIGFWEPKPNFNEYSSLVKKVSKVIKENDPSGVVVAPALSGLNEESLKWLEEIFKEGILDYIDAVSVHPYRVSNPETVGKDYQSLRELIDKYTNKEIAIISGEWGYSTAKGWNGLELTEKEQADYLVRMFFVNLLYDVPISIWYDWKNDGIDSNNGEHNFGLREHNVIKPKKGYMAINTLTYILSGYKLNERINIGDPDDYMLEFINENEDKVIVFWTSRNKQKTTLPLRVEGRVVSVLGEEKGYLKNKTTIELSSSPNYLILDN</sequence>
<dbReference type="InterPro" id="IPR017853">
    <property type="entry name" value="GH"/>
</dbReference>
<evidence type="ECO:0000313" key="6">
    <source>
        <dbReference type="EMBL" id="WXB90433.1"/>
    </source>
</evidence>
<dbReference type="PANTHER" id="PTHR12631">
    <property type="entry name" value="ALPHA-L-IDURONIDASE"/>
    <property type="match status" value="1"/>
</dbReference>
<evidence type="ECO:0000259" key="5">
    <source>
        <dbReference type="Pfam" id="PF00150"/>
    </source>
</evidence>
<name>A0ABZ2MYB8_9BACI</name>
<protein>
    <submittedName>
        <fullName evidence="6">Cellulase family glycosylhydrolase</fullName>
    </submittedName>
</protein>
<gene>
    <name evidence="6" type="ORF">WCV66_09625</name>
</gene>
<keyword evidence="2 3" id="KW-0326">Glycosidase</keyword>
<evidence type="ECO:0000256" key="2">
    <source>
        <dbReference type="ARBA" id="ARBA00023295"/>
    </source>
</evidence>
<keyword evidence="7" id="KW-1185">Reference proteome</keyword>
<dbReference type="Pfam" id="PF00150">
    <property type="entry name" value="Cellulase"/>
    <property type="match status" value="1"/>
</dbReference>
<comment type="similarity">
    <text evidence="3">Belongs to the glycosyl hydrolase 5 (cellulase A) family.</text>
</comment>
<dbReference type="Gene3D" id="3.20.20.80">
    <property type="entry name" value="Glycosidases"/>
    <property type="match status" value="1"/>
</dbReference>
<proteinExistence type="inferred from homology"/>